<gene>
    <name evidence="9" type="ORF">KUTeg_001909</name>
</gene>
<evidence type="ECO:0000256" key="2">
    <source>
        <dbReference type="ARBA" id="ARBA00022723"/>
    </source>
</evidence>
<dbReference type="EMBL" id="JARBDR010000141">
    <property type="protein sequence ID" value="KAJ8320322.1"/>
    <property type="molecule type" value="Genomic_DNA"/>
</dbReference>
<proteinExistence type="inferred from homology"/>
<evidence type="ECO:0000256" key="5">
    <source>
        <dbReference type="PROSITE-ProRule" id="PRU00285"/>
    </source>
</evidence>
<feature type="compositionally biased region" description="Basic and acidic residues" evidence="7">
    <location>
        <begin position="177"/>
        <end position="195"/>
    </location>
</feature>
<dbReference type="InterPro" id="IPR003090">
    <property type="entry name" value="Alpha-crystallin_N"/>
</dbReference>
<dbReference type="CDD" id="cd06526">
    <property type="entry name" value="metazoan_ACD"/>
    <property type="match status" value="1"/>
</dbReference>
<dbReference type="InterPro" id="IPR055269">
    <property type="entry name" value="Alpha-crystallin/HSP_16"/>
</dbReference>
<keyword evidence="2" id="KW-0479">Metal-binding</keyword>
<dbReference type="PANTHER" id="PTHR45640">
    <property type="entry name" value="HEAT SHOCK PROTEIN HSP-12.2-RELATED"/>
    <property type="match status" value="1"/>
</dbReference>
<evidence type="ECO:0000256" key="3">
    <source>
        <dbReference type="ARBA" id="ARBA00022833"/>
    </source>
</evidence>
<dbReference type="Proteomes" id="UP001217089">
    <property type="component" value="Unassembled WGS sequence"/>
</dbReference>
<dbReference type="PIRSF" id="PIRSF036514">
    <property type="entry name" value="Sm_HSP_B1"/>
    <property type="match status" value="1"/>
</dbReference>
<dbReference type="PRINTS" id="PR00299">
    <property type="entry name" value="ACRYSTALLIN"/>
</dbReference>
<comment type="similarity">
    <text evidence="4 5 6">Belongs to the small heat shock protein (HSP20) family.</text>
</comment>
<dbReference type="InterPro" id="IPR002068">
    <property type="entry name" value="A-crystallin/Hsp20_dom"/>
</dbReference>
<dbReference type="Pfam" id="PF00011">
    <property type="entry name" value="HSP20"/>
    <property type="match status" value="1"/>
</dbReference>
<protein>
    <recommendedName>
        <fullName evidence="8">SHSP domain-containing protein</fullName>
    </recommendedName>
</protein>
<feature type="region of interest" description="Disordered" evidence="7">
    <location>
        <begin position="159"/>
        <end position="195"/>
    </location>
</feature>
<dbReference type="Gene3D" id="2.60.40.790">
    <property type="match status" value="1"/>
</dbReference>
<evidence type="ECO:0000256" key="6">
    <source>
        <dbReference type="RuleBase" id="RU003616"/>
    </source>
</evidence>
<dbReference type="PROSITE" id="PS01031">
    <property type="entry name" value="SHSP"/>
    <property type="match status" value="1"/>
</dbReference>
<dbReference type="PANTHER" id="PTHR45640:SF26">
    <property type="entry name" value="RE23625P"/>
    <property type="match status" value="1"/>
</dbReference>
<name>A0ABQ9FWF7_TEGGR</name>
<organism evidence="9 10">
    <name type="scientific">Tegillarca granosa</name>
    <name type="common">Malaysian cockle</name>
    <name type="synonym">Anadara granosa</name>
    <dbReference type="NCBI Taxonomy" id="220873"/>
    <lineage>
        <taxon>Eukaryota</taxon>
        <taxon>Metazoa</taxon>
        <taxon>Spiralia</taxon>
        <taxon>Lophotrochozoa</taxon>
        <taxon>Mollusca</taxon>
        <taxon>Bivalvia</taxon>
        <taxon>Autobranchia</taxon>
        <taxon>Pteriomorphia</taxon>
        <taxon>Arcoida</taxon>
        <taxon>Arcoidea</taxon>
        <taxon>Arcidae</taxon>
        <taxon>Tegillarca</taxon>
    </lineage>
</organism>
<keyword evidence="10" id="KW-1185">Reference proteome</keyword>
<reference evidence="9 10" key="1">
    <citation type="submission" date="2022-12" db="EMBL/GenBank/DDBJ databases">
        <title>Chromosome-level genome of Tegillarca granosa.</title>
        <authorList>
            <person name="Kim J."/>
        </authorList>
    </citation>
    <scope>NUCLEOTIDE SEQUENCE [LARGE SCALE GENOMIC DNA]</scope>
    <source>
        <strain evidence="9">Teg-2019</strain>
        <tissue evidence="9">Adductor muscle</tissue>
    </source>
</reference>
<comment type="caution">
    <text evidence="9">The sequence shown here is derived from an EMBL/GenBank/DDBJ whole genome shotgun (WGS) entry which is preliminary data.</text>
</comment>
<dbReference type="SUPFAM" id="SSF49764">
    <property type="entry name" value="HSP20-like chaperones"/>
    <property type="match status" value="1"/>
</dbReference>
<dbReference type="InterPro" id="IPR001436">
    <property type="entry name" value="Alpha-crystallin/sHSP_animal"/>
</dbReference>
<feature type="domain" description="SHSP" evidence="8">
    <location>
        <begin position="61"/>
        <end position="170"/>
    </location>
</feature>
<accession>A0ABQ9FWF7</accession>
<evidence type="ECO:0000256" key="1">
    <source>
        <dbReference type="ARBA" id="ARBA00022613"/>
    </source>
</evidence>
<evidence type="ECO:0000313" key="10">
    <source>
        <dbReference type="Proteomes" id="UP001217089"/>
    </source>
</evidence>
<keyword evidence="3" id="KW-0862">Zinc</keyword>
<sequence>MFHSKLARMALRPRNWMLWDDPWYDLISPSRIFDQHFGVGLTDEDFEPARLWRGMYVRPRVQQPPQHTGMSEVTNNEKEFKMMVDVSHFKPEEINVKTVDKSVVISGEHEERSDEHGFIQRQFSRRFLLPKDVDPKTITSSLSAEGVLTVKAPKMAIEGPKERAIPIQHEPAPAITKDAKPTKGSQRERSGDNEA</sequence>
<dbReference type="Pfam" id="PF00525">
    <property type="entry name" value="Crystallin"/>
    <property type="match status" value="1"/>
</dbReference>
<dbReference type="InterPro" id="IPR008978">
    <property type="entry name" value="HSP20-like_chaperone"/>
</dbReference>
<evidence type="ECO:0000259" key="8">
    <source>
        <dbReference type="PROSITE" id="PS01031"/>
    </source>
</evidence>
<evidence type="ECO:0000256" key="4">
    <source>
        <dbReference type="PIRNR" id="PIRNR036514"/>
    </source>
</evidence>
<keyword evidence="1" id="KW-0273">Eye lens protein</keyword>
<evidence type="ECO:0000256" key="7">
    <source>
        <dbReference type="SAM" id="MobiDB-lite"/>
    </source>
</evidence>
<evidence type="ECO:0000313" key="9">
    <source>
        <dbReference type="EMBL" id="KAJ8320322.1"/>
    </source>
</evidence>